<gene>
    <name evidence="1" type="ORF">MSG28_015955</name>
</gene>
<comment type="caution">
    <text evidence="1">The sequence shown here is derived from an EMBL/GenBank/DDBJ whole genome shotgun (WGS) entry which is preliminary data.</text>
</comment>
<accession>A0ACC0K4W4</accession>
<reference evidence="1 2" key="1">
    <citation type="journal article" date="2022" name="Genome Biol. Evol.">
        <title>The Spruce Budworm Genome: Reconstructing the Evolutionary History of Antifreeze Proteins.</title>
        <authorList>
            <person name="Beliveau C."/>
            <person name="Gagne P."/>
            <person name="Picq S."/>
            <person name="Vernygora O."/>
            <person name="Keeling C.I."/>
            <person name="Pinkney K."/>
            <person name="Doucet D."/>
            <person name="Wen F."/>
            <person name="Johnston J.S."/>
            <person name="Maaroufi H."/>
            <person name="Boyle B."/>
            <person name="Laroche J."/>
            <person name="Dewar K."/>
            <person name="Juretic N."/>
            <person name="Blackburn G."/>
            <person name="Nisole A."/>
            <person name="Brunet B."/>
            <person name="Brandao M."/>
            <person name="Lumley L."/>
            <person name="Duan J."/>
            <person name="Quan G."/>
            <person name="Lucarotti C.J."/>
            <person name="Roe A.D."/>
            <person name="Sperling F.A.H."/>
            <person name="Levesque R.C."/>
            <person name="Cusson M."/>
        </authorList>
    </citation>
    <scope>NUCLEOTIDE SEQUENCE [LARGE SCALE GENOMIC DNA]</scope>
    <source>
        <strain evidence="1">Glfc:IPQL:Cfum</strain>
    </source>
</reference>
<dbReference type="Proteomes" id="UP001064048">
    <property type="component" value="Chromosome 30"/>
</dbReference>
<evidence type="ECO:0000313" key="1">
    <source>
        <dbReference type="EMBL" id="KAI8431436.1"/>
    </source>
</evidence>
<dbReference type="EMBL" id="CM046130">
    <property type="protein sequence ID" value="KAI8431436.1"/>
    <property type="molecule type" value="Genomic_DNA"/>
</dbReference>
<protein>
    <submittedName>
        <fullName evidence="1">Uncharacterized protein</fullName>
    </submittedName>
</protein>
<proteinExistence type="predicted"/>
<sequence>MIVRKLVVLLSFTGYFTATNCLYLNFAAPKSKALESIHNTQDHSARNLDKLIRKGRHHHKKLVILDRKNKKVDDFVKQLLSVIEMNKGDKLLNEDHTLDLDRHKMNCHMSFGSIYNAKAKRKRCKKLHPVFKRKQPWINFVIPIPVKNNIFSETMRQGFSEDYLMDFNRRADIDFDYYNTAHRAQDSTFKHDKETTDFKSRTQGEVAAKKAEDVDAPPKSLRRDHTRFKIVSNENSGELNGKRPEKSPARSGESGSDGTDNTEDDEDKYKKNSDSDSDGNSDDRNIKRPMKKIKDEWNDIIKMPDKVPDSSEESSPPKKHKRIKNSSETNSDNDDRDSDASTTEDFDRKQYKNYDNEKYVYMQGNIVCTRRARAQLALLVLLSKRRPPAPRKRQPA</sequence>
<organism evidence="1 2">
    <name type="scientific">Choristoneura fumiferana</name>
    <name type="common">Spruce budworm moth</name>
    <name type="synonym">Archips fumiferana</name>
    <dbReference type="NCBI Taxonomy" id="7141"/>
    <lineage>
        <taxon>Eukaryota</taxon>
        <taxon>Metazoa</taxon>
        <taxon>Ecdysozoa</taxon>
        <taxon>Arthropoda</taxon>
        <taxon>Hexapoda</taxon>
        <taxon>Insecta</taxon>
        <taxon>Pterygota</taxon>
        <taxon>Neoptera</taxon>
        <taxon>Endopterygota</taxon>
        <taxon>Lepidoptera</taxon>
        <taxon>Glossata</taxon>
        <taxon>Ditrysia</taxon>
        <taxon>Tortricoidea</taxon>
        <taxon>Tortricidae</taxon>
        <taxon>Tortricinae</taxon>
        <taxon>Choristoneura</taxon>
    </lineage>
</organism>
<keyword evidence="2" id="KW-1185">Reference proteome</keyword>
<name>A0ACC0K4W4_CHOFU</name>
<evidence type="ECO:0000313" key="2">
    <source>
        <dbReference type="Proteomes" id="UP001064048"/>
    </source>
</evidence>